<dbReference type="InterPro" id="IPR017467">
    <property type="entry name" value="CHP03016_PEP-CTERM"/>
</dbReference>
<sequence>MRSRNRCASSRAAPTSTSSTTRRANSRASKKRMTITMAKRVRAPAMGATTLPMAAPAALLAMLWAPHAGAEIKVTPAVDLRATYSDNVSLTSDELARGQFVTELSPSVAIVSNTPRLKLHARAAVHMYAYSGERVSGTNSSSRDLSADARANLIDELLYFDGNATIGQRSVSAFGPQSGNGYSDAKRDEVRTWRASPYLRRRFGNLASAEARYTRDSVQTSNAAFGNSTSNTAAVTLASGPTFRTVGWGFQASRQEIDDSLRGDSRVDTSALNLRLRVTNEFSLKASGGYDRYDYDGEGGETAGSSRSVGFIWTPSLRTSIDASIGKRFYGDSYSLSALHRSRNTTWNITYNDAVTTAREQFLLPAPITTFSILERLFIATYPDPVERRLAVEAYMRATGVPIVQGQATNVLTNRFLLQKTLQASVGLIGSRSSAILSFNATERTALSPQRADSALLPPSLPSLNDDLRTVGATLAATYRLSPRSNVNASLGKTRTESLTTGFTGDQSLMSLALTRQFQRSIRGIVEVRHQRGTAAIPGGNEYRENSISASLSYQL</sequence>
<feature type="region of interest" description="Disordered" evidence="1">
    <location>
        <begin position="1"/>
        <end position="31"/>
    </location>
</feature>
<proteinExistence type="predicted"/>
<comment type="caution">
    <text evidence="2">The sequence shown here is derived from an EMBL/GenBank/DDBJ whole genome shotgun (WGS) entry which is preliminary data.</text>
</comment>
<gene>
    <name evidence="2" type="ORF">CR105_02280</name>
</gene>
<dbReference type="OrthoDB" id="8522878at2"/>
<feature type="compositionally biased region" description="Low complexity" evidence="1">
    <location>
        <begin position="1"/>
        <end position="23"/>
    </location>
</feature>
<organism evidence="2 3">
    <name type="scientific">Massilia eurypsychrophila</name>
    <dbReference type="NCBI Taxonomy" id="1485217"/>
    <lineage>
        <taxon>Bacteria</taxon>
        <taxon>Pseudomonadati</taxon>
        <taxon>Pseudomonadota</taxon>
        <taxon>Betaproteobacteria</taxon>
        <taxon>Burkholderiales</taxon>
        <taxon>Oxalobacteraceae</taxon>
        <taxon>Telluria group</taxon>
        <taxon>Massilia</taxon>
    </lineage>
</organism>
<dbReference type="SUPFAM" id="SSF56935">
    <property type="entry name" value="Porins"/>
    <property type="match status" value="1"/>
</dbReference>
<reference evidence="2 3" key="1">
    <citation type="submission" date="2017-10" db="EMBL/GenBank/DDBJ databases">
        <title>Massilia psychrophilum sp. nov., a novel purple-pigmented bacterium isolated from Tianshan glacier, Xinjiang Municipality, China.</title>
        <authorList>
            <person name="Wang H."/>
        </authorList>
    </citation>
    <scope>NUCLEOTIDE SEQUENCE [LARGE SCALE GENOMIC DNA]</scope>
    <source>
        <strain evidence="2 3">JCM 30074</strain>
    </source>
</reference>
<name>A0A2G8TLS9_9BURK</name>
<keyword evidence="3" id="KW-1185">Reference proteome</keyword>
<dbReference type="NCBIfam" id="TIGR03016">
    <property type="entry name" value="pepcterm_hypo_1"/>
    <property type="match status" value="1"/>
</dbReference>
<evidence type="ECO:0000313" key="3">
    <source>
        <dbReference type="Proteomes" id="UP000230390"/>
    </source>
</evidence>
<protein>
    <submittedName>
        <fullName evidence="2">TIGR03016 family PEP-CTERM system-associated outer membrane protein</fullName>
    </submittedName>
</protein>
<evidence type="ECO:0000256" key="1">
    <source>
        <dbReference type="SAM" id="MobiDB-lite"/>
    </source>
</evidence>
<dbReference type="EMBL" id="PDOC01000001">
    <property type="protein sequence ID" value="PIL46992.1"/>
    <property type="molecule type" value="Genomic_DNA"/>
</dbReference>
<accession>A0A2G8TLS9</accession>
<dbReference type="AlphaFoldDB" id="A0A2G8TLS9"/>
<evidence type="ECO:0000313" key="2">
    <source>
        <dbReference type="EMBL" id="PIL46992.1"/>
    </source>
</evidence>
<dbReference type="Proteomes" id="UP000230390">
    <property type="component" value="Unassembled WGS sequence"/>
</dbReference>